<dbReference type="AlphaFoldDB" id="A0A495FNZ2"/>
<comment type="caution">
    <text evidence="1">The sequence shown here is derived from an EMBL/GenBank/DDBJ whole genome shotgun (WGS) entry which is preliminary data.</text>
</comment>
<proteinExistence type="predicted"/>
<evidence type="ECO:0000313" key="1">
    <source>
        <dbReference type="EMBL" id="RKR30457.1"/>
    </source>
</evidence>
<organism evidence="1 2">
    <name type="scientific">Arthrobacter oryzae</name>
    <dbReference type="NCBI Taxonomy" id="409290"/>
    <lineage>
        <taxon>Bacteria</taxon>
        <taxon>Bacillati</taxon>
        <taxon>Actinomycetota</taxon>
        <taxon>Actinomycetes</taxon>
        <taxon>Micrococcales</taxon>
        <taxon>Micrococcaceae</taxon>
        <taxon>Arthrobacter</taxon>
    </lineage>
</organism>
<gene>
    <name evidence="1" type="ORF">C8D78_0782</name>
</gene>
<evidence type="ECO:0000313" key="2">
    <source>
        <dbReference type="Proteomes" id="UP000276055"/>
    </source>
</evidence>
<reference evidence="1 2" key="1">
    <citation type="submission" date="2018-10" db="EMBL/GenBank/DDBJ databases">
        <title>Genomic Encyclopedia of Type Strains, Phase IV (KMG-IV): sequencing the most valuable type-strain genomes for metagenomic binning, comparative biology and taxonomic classification.</title>
        <authorList>
            <person name="Goeker M."/>
        </authorList>
    </citation>
    <scope>NUCLEOTIDE SEQUENCE [LARGE SCALE GENOMIC DNA]</scope>
    <source>
        <strain evidence="1 2">DSM 25586</strain>
    </source>
</reference>
<dbReference type="EMBL" id="RBIR01000001">
    <property type="protein sequence ID" value="RKR30457.1"/>
    <property type="molecule type" value="Genomic_DNA"/>
</dbReference>
<dbReference type="OrthoDB" id="4946960at2"/>
<dbReference type="Proteomes" id="UP000276055">
    <property type="component" value="Unassembled WGS sequence"/>
</dbReference>
<accession>A0A495FNZ2</accession>
<dbReference type="RefSeq" id="WP_120950507.1">
    <property type="nucleotide sequence ID" value="NZ_RBIR01000001.1"/>
</dbReference>
<protein>
    <submittedName>
        <fullName evidence="1">Uncharacterized protein</fullName>
    </submittedName>
</protein>
<sequence>MINLKQDADGFIRMPRHFPDTALITITFTDGSAQVFSGRRLNGIYDEALAAFRAQNHLDAKGYSRAPRKTVHAANKIDFVPVQAGMAP</sequence>
<name>A0A495FNZ2_9MICC</name>